<feature type="region of interest" description="Disordered" evidence="15">
    <location>
        <begin position="409"/>
        <end position="447"/>
    </location>
</feature>
<dbReference type="GO" id="GO:0005509">
    <property type="term" value="F:calcium ion binding"/>
    <property type="evidence" value="ECO:0007669"/>
    <property type="project" value="InterPro"/>
</dbReference>
<dbReference type="GO" id="GO:0098703">
    <property type="term" value="P:calcium ion import across plasma membrane"/>
    <property type="evidence" value="ECO:0007669"/>
    <property type="project" value="TreeGrafter"/>
</dbReference>
<dbReference type="InterPro" id="IPR005821">
    <property type="entry name" value="Ion_trans_dom"/>
</dbReference>
<reference evidence="19" key="2">
    <citation type="submission" date="2024-04" db="EMBL/GenBank/DDBJ databases">
        <authorList>
            <person name="Chen Y."/>
            <person name="Shah S."/>
            <person name="Dougan E. K."/>
            <person name="Thang M."/>
            <person name="Chan C."/>
        </authorList>
    </citation>
    <scope>NUCLEOTIDE SEQUENCE [LARGE SCALE GENOMIC DNA]</scope>
</reference>
<keyword evidence="3" id="KW-0597">Phosphoprotein</keyword>
<evidence type="ECO:0000256" key="9">
    <source>
        <dbReference type="ARBA" id="ARBA00022989"/>
    </source>
</evidence>
<dbReference type="Proteomes" id="UP001152797">
    <property type="component" value="Unassembled WGS sequence"/>
</dbReference>
<dbReference type="GO" id="GO:0005891">
    <property type="term" value="C:voltage-gated calcium channel complex"/>
    <property type="evidence" value="ECO:0007669"/>
    <property type="project" value="TreeGrafter"/>
</dbReference>
<accession>A0A9P1C118</accession>
<evidence type="ECO:0000256" key="13">
    <source>
        <dbReference type="ARBA" id="ARBA00023303"/>
    </source>
</evidence>
<evidence type="ECO:0000256" key="16">
    <source>
        <dbReference type="SAM" id="Phobius"/>
    </source>
</evidence>
<dbReference type="PANTHER" id="PTHR45628:SF7">
    <property type="entry name" value="VOLTAGE-DEPENDENT CALCIUM CHANNEL TYPE A SUBUNIT ALPHA-1"/>
    <property type="match status" value="1"/>
</dbReference>
<feature type="transmembrane region" description="Helical" evidence="16">
    <location>
        <begin position="525"/>
        <end position="546"/>
    </location>
</feature>
<evidence type="ECO:0000256" key="14">
    <source>
        <dbReference type="SAM" id="Coils"/>
    </source>
</evidence>
<keyword evidence="8" id="KW-0851">Voltage-gated channel</keyword>
<dbReference type="EMBL" id="CAMXCT010000751">
    <property type="protein sequence ID" value="CAI3982812.1"/>
    <property type="molecule type" value="Genomic_DNA"/>
</dbReference>
<feature type="compositionally biased region" description="Polar residues" evidence="15">
    <location>
        <begin position="413"/>
        <end position="425"/>
    </location>
</feature>
<evidence type="ECO:0000256" key="8">
    <source>
        <dbReference type="ARBA" id="ARBA00022882"/>
    </source>
</evidence>
<reference evidence="18" key="1">
    <citation type="submission" date="2022-10" db="EMBL/GenBank/DDBJ databases">
        <authorList>
            <person name="Chen Y."/>
            <person name="Dougan E. K."/>
            <person name="Chan C."/>
            <person name="Rhodes N."/>
            <person name="Thang M."/>
        </authorList>
    </citation>
    <scope>NUCLEOTIDE SEQUENCE</scope>
</reference>
<keyword evidence="6 16" id="KW-0812">Transmembrane</keyword>
<feature type="transmembrane region" description="Helical" evidence="16">
    <location>
        <begin position="577"/>
        <end position="597"/>
    </location>
</feature>
<keyword evidence="11 16" id="KW-0472">Membrane</keyword>
<keyword evidence="10" id="KW-0406">Ion transport</keyword>
<evidence type="ECO:0000256" key="12">
    <source>
        <dbReference type="ARBA" id="ARBA00023180"/>
    </source>
</evidence>
<dbReference type="InterPro" id="IPR050599">
    <property type="entry name" value="VDCC_alpha-1_subunit"/>
</dbReference>
<dbReference type="SMART" id="SM00054">
    <property type="entry name" value="EFh"/>
    <property type="match status" value="2"/>
</dbReference>
<dbReference type="PANTHER" id="PTHR45628">
    <property type="entry name" value="VOLTAGE-DEPENDENT CALCIUM CHANNEL TYPE A SUBUNIT ALPHA-1"/>
    <property type="match status" value="1"/>
</dbReference>
<evidence type="ECO:0000256" key="5">
    <source>
        <dbReference type="ARBA" id="ARBA00022673"/>
    </source>
</evidence>
<keyword evidence="7" id="KW-0106">Calcium</keyword>
<evidence type="ECO:0000256" key="6">
    <source>
        <dbReference type="ARBA" id="ARBA00022692"/>
    </source>
</evidence>
<comment type="subcellular location">
    <subcellularLocation>
        <location evidence="1">Membrane</location>
        <topology evidence="1">Multi-pass membrane protein</topology>
    </subcellularLocation>
</comment>
<dbReference type="EMBL" id="CAMXCT020000751">
    <property type="protein sequence ID" value="CAL1136187.1"/>
    <property type="molecule type" value="Genomic_DNA"/>
</dbReference>
<dbReference type="SUPFAM" id="SSF47473">
    <property type="entry name" value="EF-hand"/>
    <property type="match status" value="1"/>
</dbReference>
<organism evidence="18">
    <name type="scientific">Cladocopium goreaui</name>
    <dbReference type="NCBI Taxonomy" id="2562237"/>
    <lineage>
        <taxon>Eukaryota</taxon>
        <taxon>Sar</taxon>
        <taxon>Alveolata</taxon>
        <taxon>Dinophyceae</taxon>
        <taxon>Suessiales</taxon>
        <taxon>Symbiodiniaceae</taxon>
        <taxon>Cladocopium</taxon>
    </lineage>
</organism>
<protein>
    <submittedName>
        <fullName evidence="20">Cilia- and flagella-associated protein 73 (Flagella-associated protein 73) (Modifier of inner arms 2 protein) (Mia2p)</fullName>
    </submittedName>
</protein>
<evidence type="ECO:0000256" key="1">
    <source>
        <dbReference type="ARBA" id="ARBA00004141"/>
    </source>
</evidence>
<dbReference type="PROSITE" id="PS50222">
    <property type="entry name" value="EF_HAND_2"/>
    <property type="match status" value="2"/>
</dbReference>
<keyword evidence="13" id="KW-0407">Ion channel</keyword>
<dbReference type="EMBL" id="CAMXCT030000751">
    <property type="protein sequence ID" value="CAL4770124.1"/>
    <property type="molecule type" value="Genomic_DNA"/>
</dbReference>
<evidence type="ECO:0000313" key="21">
    <source>
        <dbReference type="Proteomes" id="UP001152797"/>
    </source>
</evidence>
<dbReference type="Gene3D" id="1.10.238.10">
    <property type="entry name" value="EF-hand"/>
    <property type="match status" value="1"/>
</dbReference>
<dbReference type="Pfam" id="PF00520">
    <property type="entry name" value="Ion_trans"/>
    <property type="match status" value="1"/>
</dbReference>
<evidence type="ECO:0000256" key="2">
    <source>
        <dbReference type="ARBA" id="ARBA00022448"/>
    </source>
</evidence>
<dbReference type="InterPro" id="IPR011992">
    <property type="entry name" value="EF-hand-dom_pair"/>
</dbReference>
<sequence length="881" mass="99827">MLCGWAQDVGLKGSLTPRELHPGPCLVEGMATGLDGDRGTIPKHPQQLFFDNVNPATRLLEKRRQMYEVQDALENQKARFAKEEEQFRKKEEQLRVKDLHLQNQLVKFNKFLQDNEAKRRRSETRAHEEAAQIKQKDEEIQDLEKQLQDSKATCTKLEEEKDRNMKYEESKGCVSEALGDMRRGSNCLRGLGFSTEAMQKIQVESNAEQLFRDMSATLLLEMHSIAQKLQDNFTQELRKELDELRSNLAKDRKAAQFFHGSESISKVTTEISRPVPRLMKARSFHFAPHVWATRHIRRYRQSEDEEDEELEEGERLRVKSTKSRVPSRPSTAASRPRVSFASRGCSEHFDHSPHPMVLLGQEPDLNDIKQQEALQTKVEELPRLPGVIQTEDPDALGLPEVLESLAVHKDDSQPSASGDGSQLLSPTRAAKNPSRPKTKAVSVRPADRARGNGCESIEVAMGLRAMFSENHHRHRDLGACRRWISRFVRSQKFEYLVVAVIVTHTILVGAQINGMTLTGAADPAAGFRAMDIVICIFFALEVGLRLTAHGLKFFYMLGWGWNVLDFFLVLAQILEELLILASNGHFGGMDFGVLRIVRTLRCVRLLRVLRITRFLNDLRRLVACIVYSAKSFIWSVAFVFLLVYIYGLYLTQSVHLHRLETGPNAAGDEVLAEYFGTVGRSILSLFQALTGGIDWRDLVEPLSQYMNWGWGLATVIWIAFLMLGVMNIITGNFVSAAMERSQSVKDVDNVFQARRLFKSLDIDDSGAITIDEIRRHLESKPVQQFFRTIDVDSSEAEVLFEILDLSGDGSIDKEEFISGCLRLQGAARAVDLLLMTKDTRRGFEQILCYLEELTQRFEATQDPWSGVLKLSSSHNGTAFIM</sequence>
<feature type="region of interest" description="Disordered" evidence="15">
    <location>
        <begin position="118"/>
        <end position="137"/>
    </location>
</feature>
<feature type="domain" description="EF-hand" evidence="17">
    <location>
        <begin position="791"/>
        <end position="826"/>
    </location>
</feature>
<gene>
    <name evidence="18" type="ORF">C1SCF055_LOCUS10476</name>
</gene>
<evidence type="ECO:0000313" key="18">
    <source>
        <dbReference type="EMBL" id="CAI3982812.1"/>
    </source>
</evidence>
<feature type="domain" description="EF-hand" evidence="17">
    <location>
        <begin position="748"/>
        <end position="783"/>
    </location>
</feature>
<dbReference type="Pfam" id="PF13499">
    <property type="entry name" value="EF-hand_7"/>
    <property type="match status" value="1"/>
</dbReference>
<dbReference type="InterPro" id="IPR018247">
    <property type="entry name" value="EF_Hand_1_Ca_BS"/>
</dbReference>
<keyword evidence="9 16" id="KW-1133">Transmembrane helix</keyword>
<evidence type="ECO:0000313" key="19">
    <source>
        <dbReference type="EMBL" id="CAL1136187.1"/>
    </source>
</evidence>
<keyword evidence="4" id="KW-0109">Calcium transport</keyword>
<proteinExistence type="predicted"/>
<dbReference type="Gene3D" id="1.10.287.70">
    <property type="match status" value="1"/>
</dbReference>
<dbReference type="OrthoDB" id="425058at2759"/>
<dbReference type="InterPro" id="IPR027359">
    <property type="entry name" value="Volt_channel_dom_sf"/>
</dbReference>
<keyword evidence="12" id="KW-0325">Glycoprotein</keyword>
<dbReference type="Gene3D" id="1.20.120.350">
    <property type="entry name" value="Voltage-gated potassium channels. Chain C"/>
    <property type="match status" value="1"/>
</dbReference>
<evidence type="ECO:0000256" key="3">
    <source>
        <dbReference type="ARBA" id="ARBA00022553"/>
    </source>
</evidence>
<evidence type="ECO:0000256" key="10">
    <source>
        <dbReference type="ARBA" id="ARBA00023065"/>
    </source>
</evidence>
<evidence type="ECO:0000256" key="4">
    <source>
        <dbReference type="ARBA" id="ARBA00022568"/>
    </source>
</evidence>
<dbReference type="PROSITE" id="PS00018">
    <property type="entry name" value="EF_HAND_1"/>
    <property type="match status" value="2"/>
</dbReference>
<keyword evidence="14" id="KW-0175">Coiled coil</keyword>
<feature type="coiled-coil region" evidence="14">
    <location>
        <begin position="66"/>
        <end position="93"/>
    </location>
</feature>
<feature type="transmembrane region" description="Helical" evidence="16">
    <location>
        <begin position="493"/>
        <end position="513"/>
    </location>
</feature>
<evidence type="ECO:0000256" key="15">
    <source>
        <dbReference type="SAM" id="MobiDB-lite"/>
    </source>
</evidence>
<evidence type="ECO:0000313" key="20">
    <source>
        <dbReference type="EMBL" id="CAL4770124.1"/>
    </source>
</evidence>
<dbReference type="GO" id="GO:0008331">
    <property type="term" value="F:high voltage-gated calcium channel activity"/>
    <property type="evidence" value="ECO:0007669"/>
    <property type="project" value="TreeGrafter"/>
</dbReference>
<dbReference type="InterPro" id="IPR002048">
    <property type="entry name" value="EF_hand_dom"/>
</dbReference>
<dbReference type="CDD" id="cd00051">
    <property type="entry name" value="EFh"/>
    <property type="match status" value="1"/>
</dbReference>
<dbReference type="Pfam" id="PF13863">
    <property type="entry name" value="DUF4200"/>
    <property type="match status" value="1"/>
</dbReference>
<feature type="transmembrane region" description="Helical" evidence="16">
    <location>
        <begin position="708"/>
        <end position="730"/>
    </location>
</feature>
<keyword evidence="20" id="KW-0282">Flagellum</keyword>
<dbReference type="SUPFAM" id="SSF81324">
    <property type="entry name" value="Voltage-gated potassium channels"/>
    <property type="match status" value="1"/>
</dbReference>
<keyword evidence="20" id="KW-0966">Cell projection</keyword>
<keyword evidence="20" id="KW-0969">Cilium</keyword>
<dbReference type="InterPro" id="IPR025252">
    <property type="entry name" value="DUF4200"/>
</dbReference>
<feature type="region of interest" description="Disordered" evidence="15">
    <location>
        <begin position="300"/>
        <end position="360"/>
    </location>
</feature>
<evidence type="ECO:0000256" key="7">
    <source>
        <dbReference type="ARBA" id="ARBA00022837"/>
    </source>
</evidence>
<feature type="compositionally biased region" description="Acidic residues" evidence="15">
    <location>
        <begin position="303"/>
        <end position="312"/>
    </location>
</feature>
<comment type="caution">
    <text evidence="18">The sequence shown here is derived from an EMBL/GenBank/DDBJ whole genome shotgun (WGS) entry which is preliminary data.</text>
</comment>
<name>A0A9P1C118_9DINO</name>
<keyword evidence="2" id="KW-0813">Transport</keyword>
<evidence type="ECO:0000259" key="17">
    <source>
        <dbReference type="PROSITE" id="PS50222"/>
    </source>
</evidence>
<keyword evidence="21" id="KW-1185">Reference proteome</keyword>
<feature type="transmembrane region" description="Helical" evidence="16">
    <location>
        <begin position="618"/>
        <end position="646"/>
    </location>
</feature>
<keyword evidence="5" id="KW-0107">Calcium channel</keyword>
<evidence type="ECO:0000256" key="11">
    <source>
        <dbReference type="ARBA" id="ARBA00023136"/>
    </source>
</evidence>
<dbReference type="AlphaFoldDB" id="A0A9P1C118"/>